<name>A0ACC1MFR4_9HYPO</name>
<sequence>MRATSVLLSLVASALAAPSIQPRDGGGDQFANGQPISKDGKGGPINGGTNHALDVQNPDNLGQQSTDAGTVPNLKWSFSDSKTRILKGGWVREQVVTDLPASHDIAGAQQHLKKGAIRELHWHKVAEWGIVYTGSIIISAVDENGGYQSETLNYGDIWYFPKGVAHTVQGLADENEFLLVFDETDFDKVG</sequence>
<evidence type="ECO:0000313" key="2">
    <source>
        <dbReference type="Proteomes" id="UP001143910"/>
    </source>
</evidence>
<reference evidence="1" key="1">
    <citation type="submission" date="2022-08" db="EMBL/GenBank/DDBJ databases">
        <title>Genome Sequence of Lecanicillium fungicola.</title>
        <authorList>
            <person name="Buettner E."/>
        </authorList>
    </citation>
    <scope>NUCLEOTIDE SEQUENCE</scope>
    <source>
        <strain evidence="1">Babe33</strain>
    </source>
</reference>
<dbReference type="Proteomes" id="UP001143910">
    <property type="component" value="Unassembled WGS sequence"/>
</dbReference>
<organism evidence="1 2">
    <name type="scientific">Zarea fungicola</name>
    <dbReference type="NCBI Taxonomy" id="93591"/>
    <lineage>
        <taxon>Eukaryota</taxon>
        <taxon>Fungi</taxon>
        <taxon>Dikarya</taxon>
        <taxon>Ascomycota</taxon>
        <taxon>Pezizomycotina</taxon>
        <taxon>Sordariomycetes</taxon>
        <taxon>Hypocreomycetidae</taxon>
        <taxon>Hypocreales</taxon>
        <taxon>Cordycipitaceae</taxon>
        <taxon>Zarea</taxon>
    </lineage>
</organism>
<comment type="caution">
    <text evidence="1">The sequence shown here is derived from an EMBL/GenBank/DDBJ whole genome shotgun (WGS) entry which is preliminary data.</text>
</comment>
<protein>
    <submittedName>
        <fullName evidence="1">Uncharacterized protein</fullName>
    </submittedName>
</protein>
<evidence type="ECO:0000313" key="1">
    <source>
        <dbReference type="EMBL" id="KAJ2964354.1"/>
    </source>
</evidence>
<dbReference type="EMBL" id="JANJQO010003149">
    <property type="protein sequence ID" value="KAJ2964354.1"/>
    <property type="molecule type" value="Genomic_DNA"/>
</dbReference>
<accession>A0ACC1MFR4</accession>
<gene>
    <name evidence="1" type="ORF">NQ176_g10794</name>
</gene>
<proteinExistence type="predicted"/>
<keyword evidence="2" id="KW-1185">Reference proteome</keyword>